<dbReference type="Gene3D" id="3.30.980.10">
    <property type="entry name" value="Threonyl-trna Synthetase, Chain A, domain 2"/>
    <property type="match status" value="1"/>
</dbReference>
<comment type="caution">
    <text evidence="1">The sequence shown here is derived from an EMBL/GenBank/DDBJ whole genome shotgun (WGS) entry which is preliminary data.</text>
</comment>
<accession>A0A4S4FZ19</accession>
<dbReference type="SUPFAM" id="SSF55186">
    <property type="entry name" value="ThrRS/AlaRS common domain"/>
    <property type="match status" value="1"/>
</dbReference>
<dbReference type="AlphaFoldDB" id="A0A4S4FZ19"/>
<keyword evidence="2" id="KW-1185">Reference proteome</keyword>
<dbReference type="InterPro" id="IPR018163">
    <property type="entry name" value="Thr/Ala-tRNA-synth_IIc_edit"/>
</dbReference>
<dbReference type="GO" id="GO:0016787">
    <property type="term" value="F:hydrolase activity"/>
    <property type="evidence" value="ECO:0007669"/>
    <property type="project" value="UniProtKB-KW"/>
</dbReference>
<evidence type="ECO:0000313" key="2">
    <source>
        <dbReference type="Proteomes" id="UP000307380"/>
    </source>
</evidence>
<dbReference type="EMBL" id="SSSN01000002">
    <property type="protein sequence ID" value="THG36093.1"/>
    <property type="molecule type" value="Genomic_DNA"/>
</dbReference>
<keyword evidence="1" id="KW-0378">Hydrolase</keyword>
<evidence type="ECO:0000313" key="1">
    <source>
        <dbReference type="EMBL" id="THG36093.1"/>
    </source>
</evidence>
<dbReference type="RefSeq" id="WP_136421287.1">
    <property type="nucleotide sequence ID" value="NZ_SSSN01000002.1"/>
</dbReference>
<gene>
    <name evidence="1" type="ORF">E6C70_00680</name>
</gene>
<dbReference type="GO" id="GO:0000166">
    <property type="term" value="F:nucleotide binding"/>
    <property type="evidence" value="ECO:0007669"/>
    <property type="project" value="InterPro"/>
</dbReference>
<proteinExistence type="predicted"/>
<name>A0A4S4FZ19_9MICO</name>
<organism evidence="1 2">
    <name type="scientific">Orlajensenia flava</name>
    <dbReference type="NCBI Taxonomy" id="2565934"/>
    <lineage>
        <taxon>Bacteria</taxon>
        <taxon>Bacillati</taxon>
        <taxon>Actinomycetota</taxon>
        <taxon>Actinomycetes</taxon>
        <taxon>Micrococcales</taxon>
        <taxon>Microbacteriaceae</taxon>
        <taxon>Orlajensenia</taxon>
    </lineage>
</organism>
<sequence>MTLPTTDTIVSYSDGDLSNTATVLHSEQTSDGRWAIILDETSCHPVDIGWPDQAADRAALRRANGDVVEVSDAILSATDGSALFIGSDIPQRPGTDGWAFVVVHLTDTAIPDGESVTVEVDGELRRALSTGHTACHLASLALNRAMADRWSKEVREDGLGQPDFDAAAIERSTIREDGSTDVFRLNKSLRRKGFSTDGLADDLPAIVDAIEATLAGWLATAAPVHVDRDGPGLTDRRYWVCELPEASVRIACGGTHVTSLAELGTLDVSLDLSDDAGTPTLTMTTDAR</sequence>
<protein>
    <submittedName>
        <fullName evidence="1">Metal-dependent hydrolase</fullName>
    </submittedName>
</protein>
<dbReference type="OrthoDB" id="6396444at2"/>
<reference evidence="1 2" key="1">
    <citation type="submission" date="2019-04" db="EMBL/GenBank/DDBJ databases">
        <authorList>
            <person name="Jiang L."/>
        </authorList>
    </citation>
    <scope>NUCLEOTIDE SEQUENCE [LARGE SCALE GENOMIC DNA]</scope>
    <source>
        <strain evidence="1 2">YIM 131861</strain>
    </source>
</reference>
<dbReference type="Proteomes" id="UP000307380">
    <property type="component" value="Unassembled WGS sequence"/>
</dbReference>